<accession>C8TE17</accession>
<dbReference type="AlphaFoldDB" id="C8TE17"/>
<gene>
    <name evidence="1" type="ORF">e1004f01.tmp0031</name>
</gene>
<reference evidence="1 2" key="1">
    <citation type="journal article" date="2007" name="Genome Res.">
        <title>Sequencing and analysis of chromosome 1 of Eimeria tenella reveals a unique segmental organization.</title>
        <authorList>
            <person name="Ling K.H."/>
            <person name="Rajandream M.A."/>
            <person name="Rivailler P."/>
            <person name="Ivens A."/>
            <person name="Yap S.J."/>
            <person name="Madeira A.M.B.N."/>
            <person name="Mungall K."/>
            <person name="Billington K."/>
            <person name="Yee W.Y."/>
            <person name="Bankier A.T."/>
            <person name="Carroll F."/>
            <person name="Durham A.M."/>
            <person name="Peters N."/>
            <person name="Loo S.S."/>
            <person name="Mat-Isa M.N."/>
            <person name="Novaes J."/>
            <person name="Quail M."/>
            <person name="Rosli R."/>
            <person name="Shamsudin M.N."/>
            <person name="Sobreira T.J.P."/>
            <person name="Tivey A.R."/>
            <person name="Wai S.F."/>
            <person name="White S."/>
            <person name="Wu X."/>
            <person name="Kerhornou A.X."/>
            <person name="Blake D."/>
            <person name="Mohamed R."/>
            <person name="Shirley M."/>
            <person name="Gruber A."/>
            <person name="Berriman M."/>
            <person name="Tomley F."/>
            <person name="Dear P.H."/>
            <person name="Wan K.L."/>
        </authorList>
    </citation>
    <scope>NUCLEOTIDE SEQUENCE [LARGE SCALE GENOMIC DNA]</scope>
    <source>
        <strain evidence="1 2">Houghton</strain>
    </source>
</reference>
<sequence length="261" mass="28801">MSILIVLDERLDVNITLKDLTHFQSSAAHLGNIGIRLLNVGPRSIPDTHSQTRCACDQVSNATSKITTNDRGCIVAQNAASRAPQILHQILLGTIHQEAPSASKDQKAERLDANNLITVCSPGDSLLNSRSEILTASKEQLSRIVTERTNSLLQGKIARGSNSSAASGCKFLKHSSCHCWWRENATTVYAHPDLCPGNSQMSMLCWKPNIHALLTDARTSQSTATLPKLDRSNRISKKRYQNKSIRTPIYAFPYRIVQTRT</sequence>
<proteinExistence type="predicted"/>
<protein>
    <submittedName>
        <fullName evidence="1">Uncharacterized protein</fullName>
    </submittedName>
</protein>
<evidence type="ECO:0000313" key="1">
    <source>
        <dbReference type="EMBL" id="CAK51503.1"/>
    </source>
</evidence>
<organism evidence="1 2">
    <name type="scientific">Eimeria tenella</name>
    <name type="common">Coccidian parasite</name>
    <dbReference type="NCBI Taxonomy" id="5802"/>
    <lineage>
        <taxon>Eukaryota</taxon>
        <taxon>Sar</taxon>
        <taxon>Alveolata</taxon>
        <taxon>Apicomplexa</taxon>
        <taxon>Conoidasida</taxon>
        <taxon>Coccidia</taxon>
        <taxon>Eucoccidiorida</taxon>
        <taxon>Eimeriorina</taxon>
        <taxon>Eimeriidae</taxon>
        <taxon>Eimeria</taxon>
    </lineage>
</organism>
<name>C8TE17_EIMTE</name>
<dbReference type="EMBL" id="AM269894">
    <property type="protein sequence ID" value="CAK51503.1"/>
    <property type="molecule type" value="Genomic_DNA"/>
</dbReference>
<evidence type="ECO:0000313" key="2">
    <source>
        <dbReference type="Proteomes" id="UP000243681"/>
    </source>
</evidence>
<dbReference type="Proteomes" id="UP000243681">
    <property type="component" value="Chromosome 1"/>
</dbReference>